<dbReference type="SUPFAM" id="SSF74653">
    <property type="entry name" value="TolA/TonB C-terminal domain"/>
    <property type="match status" value="1"/>
</dbReference>
<gene>
    <name evidence="2" type="ORF">C3729_03505</name>
</gene>
<comment type="caution">
    <text evidence="2">The sequence shown here is derived from an EMBL/GenBank/DDBJ whole genome shotgun (WGS) entry which is preliminary data.</text>
</comment>
<name>A0A2S7I698_9FLAO</name>
<evidence type="ECO:0000313" key="3">
    <source>
        <dbReference type="Proteomes" id="UP000238565"/>
    </source>
</evidence>
<dbReference type="AlphaFoldDB" id="A0A2S7I698"/>
<organism evidence="2 3">
    <name type="scientific">Cloacibacterium normanense</name>
    <dbReference type="NCBI Taxonomy" id="237258"/>
    <lineage>
        <taxon>Bacteria</taxon>
        <taxon>Pseudomonadati</taxon>
        <taxon>Bacteroidota</taxon>
        <taxon>Flavobacteriia</taxon>
        <taxon>Flavobacteriales</taxon>
        <taxon>Weeksellaceae</taxon>
    </lineage>
</organism>
<evidence type="ECO:0000313" key="2">
    <source>
        <dbReference type="EMBL" id="PPZ92059.1"/>
    </source>
</evidence>
<evidence type="ECO:0008006" key="4">
    <source>
        <dbReference type="Google" id="ProtNLM"/>
    </source>
</evidence>
<reference evidence="2 3" key="1">
    <citation type="submission" date="2018-02" db="EMBL/GenBank/DDBJ databases">
        <title>Draft genome sequence of bacterial isolates from marine environment.</title>
        <authorList>
            <person name="Singh S.K."/>
            <person name="Hill R."/>
            <person name="Major S."/>
            <person name="Cai H."/>
            <person name="Li Y."/>
        </authorList>
    </citation>
    <scope>NUCLEOTIDE SEQUENCE [LARGE SCALE GENOMIC DNA]</scope>
    <source>
        <strain evidence="2 3">IMET F</strain>
    </source>
</reference>
<accession>A0A2S7I698</accession>
<dbReference type="EMBL" id="PTPZ01000002">
    <property type="protein sequence ID" value="PPZ92059.1"/>
    <property type="molecule type" value="Genomic_DNA"/>
</dbReference>
<keyword evidence="1" id="KW-0732">Signal</keyword>
<dbReference type="Gene3D" id="3.30.1150.10">
    <property type="match status" value="1"/>
</dbReference>
<dbReference type="Proteomes" id="UP000238565">
    <property type="component" value="Unassembled WGS sequence"/>
</dbReference>
<protein>
    <recommendedName>
        <fullName evidence="4">TonB C-terminal domain-containing protein</fullName>
    </recommendedName>
</protein>
<evidence type="ECO:0000256" key="1">
    <source>
        <dbReference type="SAM" id="SignalP"/>
    </source>
</evidence>
<sequence length="242" mass="27745">MNKMLTRITLLFSFIAISLQAQIQVLPNYPEGQEFYKGGYMKFYEDAHDFVKNNNIQPCENPDEVYLMKILVNPDGKVNYVQDPDVIGVKNNKCAFDFGKKILANLNDYVPAEVDGVKTPALTRIIFYPKELFADSNYIPLNSSLIDAEFPGGISNYRKKFISCFNTNGFNYSQSFRFVINFEVDTQGDIQNIYIDTSFDNEDFVKMIVKCVVPRKIKFKPATYHGSPITSRFRLPITINVD</sequence>
<proteinExistence type="predicted"/>
<feature type="chain" id="PRO_5015579478" description="TonB C-terminal domain-containing protein" evidence="1">
    <location>
        <begin position="24"/>
        <end position="242"/>
    </location>
</feature>
<feature type="signal peptide" evidence="1">
    <location>
        <begin position="1"/>
        <end position="23"/>
    </location>
</feature>